<evidence type="ECO:0000256" key="1">
    <source>
        <dbReference type="SAM" id="SignalP"/>
    </source>
</evidence>
<dbReference type="Pfam" id="PF01522">
    <property type="entry name" value="Polysacc_deac_1"/>
    <property type="match status" value="1"/>
</dbReference>
<dbReference type="AlphaFoldDB" id="A0A0V8IUR9"/>
<dbReference type="InterPro" id="IPR011330">
    <property type="entry name" value="Glyco_hydro/deAcase_b/a-brl"/>
</dbReference>
<dbReference type="RefSeq" id="WP_061975763.1">
    <property type="nucleotide sequence ID" value="NZ_CP126109.1"/>
</dbReference>
<proteinExistence type="predicted"/>
<dbReference type="PANTHER" id="PTHR10587:SF128">
    <property type="entry name" value="POLYSACCHARIDE DEACETYLASE PDAB-RELATED"/>
    <property type="match status" value="1"/>
</dbReference>
<sequence length="253" mass="28280">MKFFMVVNGKKAKQYMVVVFAAFFAASLAFMGQEQLSVFSSKDGPRAIYKGEAKGNKVALTFDISWGDKRALPILDILKKQGIKNCTFFVSAAWAERHPEIVERIVKDGHELASLGYQYKDYTDWKDPQIRRDILTAQEKIKKVSGKTTSLIRPPNGSFDKRVLEVSEGTHHSVVHWSIDTKDWKNPGVNKIVSNATNHVKPGDILLLHASDSVKQTHKALPEIIGKLKSEGFSFVSVGEMIANTQAHSQEVH</sequence>
<dbReference type="PANTHER" id="PTHR10587">
    <property type="entry name" value="GLYCOSYL TRANSFERASE-RELATED"/>
    <property type="match status" value="1"/>
</dbReference>
<dbReference type="GO" id="GO:0016810">
    <property type="term" value="F:hydrolase activity, acting on carbon-nitrogen (but not peptide) bonds"/>
    <property type="evidence" value="ECO:0007669"/>
    <property type="project" value="InterPro"/>
</dbReference>
<dbReference type="GO" id="GO:0005975">
    <property type="term" value="P:carbohydrate metabolic process"/>
    <property type="evidence" value="ECO:0007669"/>
    <property type="project" value="InterPro"/>
</dbReference>
<feature type="chain" id="PRO_5038574553" evidence="1">
    <location>
        <begin position="32"/>
        <end position="253"/>
    </location>
</feature>
<dbReference type="PROSITE" id="PS51677">
    <property type="entry name" value="NODB"/>
    <property type="match status" value="1"/>
</dbReference>
<dbReference type="EMBL" id="LNQN01000009">
    <property type="protein sequence ID" value="KSU78486.1"/>
    <property type="molecule type" value="Genomic_DNA"/>
</dbReference>
<dbReference type="GO" id="GO:0016020">
    <property type="term" value="C:membrane"/>
    <property type="evidence" value="ECO:0007669"/>
    <property type="project" value="TreeGrafter"/>
</dbReference>
<evidence type="ECO:0000259" key="2">
    <source>
        <dbReference type="PROSITE" id="PS51677"/>
    </source>
</evidence>
<feature type="domain" description="NodB homology" evidence="2">
    <location>
        <begin position="56"/>
        <end position="236"/>
    </location>
</feature>
<dbReference type="InterPro" id="IPR050248">
    <property type="entry name" value="Polysacc_deacetylase_ArnD"/>
</dbReference>
<evidence type="ECO:0000313" key="4">
    <source>
        <dbReference type="Proteomes" id="UP000054099"/>
    </source>
</evidence>
<dbReference type="SUPFAM" id="SSF88713">
    <property type="entry name" value="Glycoside hydrolase/deacetylase"/>
    <property type="match status" value="1"/>
</dbReference>
<dbReference type="Proteomes" id="UP000054099">
    <property type="component" value="Unassembled WGS sequence"/>
</dbReference>
<evidence type="ECO:0000313" key="3">
    <source>
        <dbReference type="EMBL" id="KSU78486.1"/>
    </source>
</evidence>
<keyword evidence="4" id="KW-1185">Reference proteome</keyword>
<dbReference type="Gene3D" id="3.20.20.370">
    <property type="entry name" value="Glycoside hydrolase/deacetylase"/>
    <property type="match status" value="1"/>
</dbReference>
<dbReference type="NCBIfam" id="TIGR02764">
    <property type="entry name" value="spore_ybaN_pdaB"/>
    <property type="match status" value="1"/>
</dbReference>
<comment type="caution">
    <text evidence="3">The sequence shown here is derived from an EMBL/GenBank/DDBJ whole genome shotgun (WGS) entry which is preliminary data.</text>
</comment>
<reference evidence="3 4" key="1">
    <citation type="journal article" date="2014" name="Antonie Van Leeuwenhoek">
        <title>Fictibacillus enclensis sp. nov., isolated from marine sediment.</title>
        <authorList>
            <person name="Dastager S.G."/>
            <person name="Mawlankar R."/>
            <person name="Srinivasan K."/>
            <person name="Tang S.K."/>
            <person name="Lee J.C."/>
            <person name="Ramana V.V."/>
            <person name="Shouche Y.S."/>
        </authorList>
    </citation>
    <scope>NUCLEOTIDE SEQUENCE [LARGE SCALE GENOMIC DNA]</scope>
    <source>
        <strain evidence="3 4">NIO-1003</strain>
    </source>
</reference>
<protein>
    <submittedName>
        <fullName evidence="3">Polysaccharide deacetylase</fullName>
    </submittedName>
</protein>
<dbReference type="OrthoDB" id="9806342at2"/>
<dbReference type="InterPro" id="IPR002509">
    <property type="entry name" value="NODB_dom"/>
</dbReference>
<feature type="signal peptide" evidence="1">
    <location>
        <begin position="1"/>
        <end position="31"/>
    </location>
</feature>
<name>A0A0V8IUR9_9BACL</name>
<dbReference type="InterPro" id="IPR014132">
    <property type="entry name" value="PdaB-like"/>
</dbReference>
<organism evidence="3 4">
    <name type="scientific">Fictibacillus enclensis</name>
    <dbReference type="NCBI Taxonomy" id="1017270"/>
    <lineage>
        <taxon>Bacteria</taxon>
        <taxon>Bacillati</taxon>
        <taxon>Bacillota</taxon>
        <taxon>Bacilli</taxon>
        <taxon>Bacillales</taxon>
        <taxon>Fictibacillaceae</taxon>
        <taxon>Fictibacillus</taxon>
    </lineage>
</organism>
<gene>
    <name evidence="3" type="ORF">AS030_21920</name>
</gene>
<accession>A0A0V8IUR9</accession>
<keyword evidence="1" id="KW-0732">Signal</keyword>